<feature type="transmembrane region" description="Helical" evidence="12">
    <location>
        <begin position="12"/>
        <end position="33"/>
    </location>
</feature>
<evidence type="ECO:0000256" key="8">
    <source>
        <dbReference type="ARBA" id="ARBA00038408"/>
    </source>
</evidence>
<dbReference type="PANTHER" id="PTHR47529">
    <property type="entry name" value="PEPTIDYL-PROLYL CIS-TRANS ISOMERASE D"/>
    <property type="match status" value="1"/>
</dbReference>
<evidence type="ECO:0000256" key="3">
    <source>
        <dbReference type="ARBA" id="ARBA00022519"/>
    </source>
</evidence>
<evidence type="ECO:0000313" key="14">
    <source>
        <dbReference type="EMBL" id="GLX81325.1"/>
    </source>
</evidence>
<evidence type="ECO:0000256" key="5">
    <source>
        <dbReference type="ARBA" id="ARBA00022989"/>
    </source>
</evidence>
<comment type="similarity">
    <text evidence="8">Belongs to the PpiD chaperone family.</text>
</comment>
<keyword evidence="5 12" id="KW-1133">Transmembrane helix</keyword>
<dbReference type="Proteomes" id="UP001157133">
    <property type="component" value="Unassembled WGS sequence"/>
</dbReference>
<keyword evidence="3" id="KW-0997">Cell inner membrane</keyword>
<evidence type="ECO:0000256" key="6">
    <source>
        <dbReference type="ARBA" id="ARBA00023136"/>
    </source>
</evidence>
<dbReference type="InterPro" id="IPR052029">
    <property type="entry name" value="PpiD_chaperone"/>
</dbReference>
<keyword evidence="4 12" id="KW-0812">Transmembrane</keyword>
<keyword evidence="11" id="KW-0697">Rotamase</keyword>
<feature type="domain" description="PpiC" evidence="13">
    <location>
        <begin position="268"/>
        <end position="366"/>
    </location>
</feature>
<dbReference type="PROSITE" id="PS50198">
    <property type="entry name" value="PPIC_PPIASE_2"/>
    <property type="match status" value="1"/>
</dbReference>
<evidence type="ECO:0000256" key="2">
    <source>
        <dbReference type="ARBA" id="ARBA00022475"/>
    </source>
</evidence>
<reference evidence="14 15" key="1">
    <citation type="submission" date="2023-03" db="EMBL/GenBank/DDBJ databases">
        <title>Draft genome sequence of Thalassotalea eurytherma JCM 18482T.</title>
        <authorList>
            <person name="Sawabe T."/>
        </authorList>
    </citation>
    <scope>NUCLEOTIDE SEQUENCE [LARGE SCALE GENOMIC DNA]</scope>
    <source>
        <strain evidence="14 15">JCM 18482</strain>
    </source>
</reference>
<dbReference type="Pfam" id="PF13624">
    <property type="entry name" value="SurA_N_3"/>
    <property type="match status" value="1"/>
</dbReference>
<evidence type="ECO:0000256" key="4">
    <source>
        <dbReference type="ARBA" id="ARBA00022692"/>
    </source>
</evidence>
<evidence type="ECO:0000256" key="7">
    <source>
        <dbReference type="ARBA" id="ARBA00023186"/>
    </source>
</evidence>
<dbReference type="Gene3D" id="3.10.50.40">
    <property type="match status" value="1"/>
</dbReference>
<evidence type="ECO:0000256" key="10">
    <source>
        <dbReference type="ARBA" id="ARBA00042775"/>
    </source>
</evidence>
<keyword evidence="6 12" id="KW-0472">Membrane</keyword>
<dbReference type="InterPro" id="IPR000297">
    <property type="entry name" value="PPIase_PpiC"/>
</dbReference>
<dbReference type="SUPFAM" id="SSF109998">
    <property type="entry name" value="Triger factor/SurA peptide-binding domain-like"/>
    <property type="match status" value="1"/>
</dbReference>
<dbReference type="InterPro" id="IPR027304">
    <property type="entry name" value="Trigger_fact/SurA_dom_sf"/>
</dbReference>
<evidence type="ECO:0000256" key="11">
    <source>
        <dbReference type="PROSITE-ProRule" id="PRU00278"/>
    </source>
</evidence>
<name>A0ABQ6H3J5_9GAMM</name>
<keyword evidence="15" id="KW-1185">Reference proteome</keyword>
<comment type="caution">
    <text evidence="14">The sequence shown here is derived from an EMBL/GenBank/DDBJ whole genome shotgun (WGS) entry which is preliminary data.</text>
</comment>
<dbReference type="EMBL" id="BSSU01000003">
    <property type="protein sequence ID" value="GLX81325.1"/>
    <property type="molecule type" value="Genomic_DNA"/>
</dbReference>
<evidence type="ECO:0000259" key="13">
    <source>
        <dbReference type="PROSITE" id="PS50198"/>
    </source>
</evidence>
<organism evidence="14 15">
    <name type="scientific">Thalassotalea eurytherma</name>
    <dbReference type="NCBI Taxonomy" id="1144278"/>
    <lineage>
        <taxon>Bacteria</taxon>
        <taxon>Pseudomonadati</taxon>
        <taxon>Pseudomonadota</taxon>
        <taxon>Gammaproteobacteria</taxon>
        <taxon>Alteromonadales</taxon>
        <taxon>Colwelliaceae</taxon>
        <taxon>Thalassotalea</taxon>
    </lineage>
</organism>
<sequence>MLERIRENSQGMTAKVILGFIILTFAIAGIGSYTNNVDTSVAEVNGEKISQQAFEQAYQSQRNRMAQQFGDMFDTLVANPAYLANLRNGVLDNLINEKLLDQAARDLAIRISDEELKKTIRNMEEFQVDGQFDNNRYLAIINQSGFFQSSDFRDYLRVEMARRQLGMAIVSGEFGLPFQAQQIEKLRNQTRDIKFAVVDTEQFKSQVEVSEDEISAYYQENENRFQTQEQVKVEYVLLDVFDIAKDIEVTEADAKAYYQENIASFSKEEQRRISHILIEFGDDKSAAEQEIRSIANRIAQGEDFAELAKELSADTFSGENGGDLEWLELGVMDEAFEEAALALANMNDVSEVVESEFGFHLIKLTDFKAAEVQTFEAIQEELMAQVSESEAQNKFYELQQELARLSFEFPDTLEDAAGAVNAEVQTSDWLTRNNQQPPFNEQSVIDAMFSDIVLSENLNSDIIEVNENLAMVVRLQEYQEAKTRPLSEVSDTIKSQLVADKAAVAAQDAVDAILASYKAGEDVSEKATELGATFTEKPAITRYSADVDSAIARLAFTLPHPTEGKVSADTASMRNGQVAVVEVTAVYEGLAAPALDNVVEQQTQTLSQASYVAYVESLRAKAKITRKTLSEPTNNVF</sequence>
<evidence type="ECO:0000256" key="12">
    <source>
        <dbReference type="SAM" id="Phobius"/>
    </source>
</evidence>
<accession>A0ABQ6H3J5</accession>
<dbReference type="GO" id="GO:0016853">
    <property type="term" value="F:isomerase activity"/>
    <property type="evidence" value="ECO:0007669"/>
    <property type="project" value="UniProtKB-KW"/>
</dbReference>
<protein>
    <recommendedName>
        <fullName evidence="9">Periplasmic chaperone PpiD</fullName>
    </recommendedName>
    <alternativeName>
        <fullName evidence="10">Periplasmic folding chaperone</fullName>
    </alternativeName>
</protein>
<keyword evidence="11 14" id="KW-0413">Isomerase</keyword>
<dbReference type="RefSeq" id="WP_284206646.1">
    <property type="nucleotide sequence ID" value="NZ_BSSU01000003.1"/>
</dbReference>
<dbReference type="Gene3D" id="1.10.4030.10">
    <property type="entry name" value="Porin chaperone SurA, peptide-binding domain"/>
    <property type="match status" value="1"/>
</dbReference>
<evidence type="ECO:0000256" key="9">
    <source>
        <dbReference type="ARBA" id="ARBA00040743"/>
    </source>
</evidence>
<dbReference type="Pfam" id="PF13616">
    <property type="entry name" value="Rotamase_3"/>
    <property type="match status" value="1"/>
</dbReference>
<dbReference type="PANTHER" id="PTHR47529:SF1">
    <property type="entry name" value="PERIPLASMIC CHAPERONE PPID"/>
    <property type="match status" value="1"/>
</dbReference>
<evidence type="ECO:0000313" key="15">
    <source>
        <dbReference type="Proteomes" id="UP001157133"/>
    </source>
</evidence>
<proteinExistence type="inferred from homology"/>
<dbReference type="InterPro" id="IPR046357">
    <property type="entry name" value="PPIase_dom_sf"/>
</dbReference>
<keyword evidence="7" id="KW-0143">Chaperone</keyword>
<dbReference type="SUPFAM" id="SSF54534">
    <property type="entry name" value="FKBP-like"/>
    <property type="match status" value="1"/>
</dbReference>
<evidence type="ECO:0000256" key="1">
    <source>
        <dbReference type="ARBA" id="ARBA00004382"/>
    </source>
</evidence>
<gene>
    <name evidence="14" type="primary">ppiD</name>
    <name evidence="14" type="ORF">theurythT_07770</name>
</gene>
<comment type="subcellular location">
    <subcellularLocation>
        <location evidence="1">Cell inner membrane</location>
        <topology evidence="1">Single-pass type II membrane protein</topology>
        <orientation evidence="1">Periplasmic side</orientation>
    </subcellularLocation>
</comment>
<keyword evidence="2" id="KW-1003">Cell membrane</keyword>